<dbReference type="EMBL" id="JAWDGP010007174">
    <property type="protein sequence ID" value="KAK3728686.1"/>
    <property type="molecule type" value="Genomic_DNA"/>
</dbReference>
<gene>
    <name evidence="1" type="ORF">RRG08_041870</name>
</gene>
<comment type="caution">
    <text evidence="1">The sequence shown here is derived from an EMBL/GenBank/DDBJ whole genome shotgun (WGS) entry which is preliminary data.</text>
</comment>
<dbReference type="AlphaFoldDB" id="A0AAE1CQD5"/>
<protein>
    <submittedName>
        <fullName evidence="1">Uncharacterized protein</fullName>
    </submittedName>
</protein>
<dbReference type="Proteomes" id="UP001283361">
    <property type="component" value="Unassembled WGS sequence"/>
</dbReference>
<organism evidence="1 2">
    <name type="scientific">Elysia crispata</name>
    <name type="common">lettuce slug</name>
    <dbReference type="NCBI Taxonomy" id="231223"/>
    <lineage>
        <taxon>Eukaryota</taxon>
        <taxon>Metazoa</taxon>
        <taxon>Spiralia</taxon>
        <taxon>Lophotrochozoa</taxon>
        <taxon>Mollusca</taxon>
        <taxon>Gastropoda</taxon>
        <taxon>Heterobranchia</taxon>
        <taxon>Euthyneura</taxon>
        <taxon>Panpulmonata</taxon>
        <taxon>Sacoglossa</taxon>
        <taxon>Placobranchoidea</taxon>
        <taxon>Plakobranchidae</taxon>
        <taxon>Elysia</taxon>
    </lineage>
</organism>
<keyword evidence="2" id="KW-1185">Reference proteome</keyword>
<proteinExistence type="predicted"/>
<sequence>MQMSQSVGLSRECLFEVVSVDVDDIIFSTANQFHGRANSVHDNDSDDDVLPLAYLASNRTHTALPNNQILGDHCDDSDKVRFPLAQLVGKIANDTFPTQQLLEVFSNDSEDEDLPLTQLARNRSKNFPQMQQAQGIEESESHFHVSLGHVEQNQLAEMEETLTEDENDKDFIPTIEDCSESDISSDDAMPSKPEVITRKNRILLKTSTPRRTKLISSAIIEISDFESHTDLIDFGLRYMDDAQKYSMSDCSDTSYTSQLSDSAGQSALTSPCPVTVRQSRKRKRNVGDWKGNVNKWLRNADSEREYLDSSLSLQKIYELYVDIREKEGCTTPASESTYRSVFNFEFNLSFHRRMKDRCDICAGHENLLTGTDMAEYRDHLKLKDESRNYKAREKDNVKKDP</sequence>
<name>A0AAE1CQD5_9GAST</name>
<reference evidence="1" key="1">
    <citation type="journal article" date="2023" name="G3 (Bethesda)">
        <title>A reference genome for the long-term kleptoplast-retaining sea slug Elysia crispata morphotype clarki.</title>
        <authorList>
            <person name="Eastman K.E."/>
            <person name="Pendleton A.L."/>
            <person name="Shaikh M.A."/>
            <person name="Suttiyut T."/>
            <person name="Ogas R."/>
            <person name="Tomko P."/>
            <person name="Gavelis G."/>
            <person name="Widhalm J.R."/>
            <person name="Wisecaver J.H."/>
        </authorList>
    </citation>
    <scope>NUCLEOTIDE SEQUENCE</scope>
    <source>
        <strain evidence="1">ECLA1</strain>
    </source>
</reference>
<evidence type="ECO:0000313" key="1">
    <source>
        <dbReference type="EMBL" id="KAK3728686.1"/>
    </source>
</evidence>
<accession>A0AAE1CQD5</accession>
<evidence type="ECO:0000313" key="2">
    <source>
        <dbReference type="Proteomes" id="UP001283361"/>
    </source>
</evidence>